<gene>
    <name evidence="3" type="ORF">GA0070215_104105</name>
</gene>
<dbReference type="InterPro" id="IPR005303">
    <property type="entry name" value="MOCOS_middle"/>
</dbReference>
<dbReference type="AlphaFoldDB" id="A0A1C4VYQ9"/>
<name>A0A1C4VYQ9_9ACTN</name>
<accession>A0A1C4VYQ9</accession>
<dbReference type="Proteomes" id="UP000198551">
    <property type="component" value="Unassembled WGS sequence"/>
</dbReference>
<dbReference type="SUPFAM" id="SSF141673">
    <property type="entry name" value="MOSC N-terminal domain-like"/>
    <property type="match status" value="1"/>
</dbReference>
<dbReference type="RefSeq" id="WP_341844962.1">
    <property type="nucleotide sequence ID" value="NZ_FMCV01000004.1"/>
</dbReference>
<evidence type="ECO:0000259" key="2">
    <source>
        <dbReference type="Pfam" id="PF03476"/>
    </source>
</evidence>
<keyword evidence="4" id="KW-1185">Reference proteome</keyword>
<proteinExistence type="predicted"/>
<dbReference type="EMBL" id="FMCV01000004">
    <property type="protein sequence ID" value="SCE89087.1"/>
    <property type="molecule type" value="Genomic_DNA"/>
</dbReference>
<feature type="domain" description="Molybdenum cofactor sulfurase middle" evidence="2">
    <location>
        <begin position="2"/>
        <end position="114"/>
    </location>
</feature>
<evidence type="ECO:0000313" key="4">
    <source>
        <dbReference type="Proteomes" id="UP000198551"/>
    </source>
</evidence>
<organism evidence="3 4">
    <name type="scientific">Micromonospora marina</name>
    <dbReference type="NCBI Taxonomy" id="307120"/>
    <lineage>
        <taxon>Bacteria</taxon>
        <taxon>Bacillati</taxon>
        <taxon>Actinomycetota</taxon>
        <taxon>Actinomycetes</taxon>
        <taxon>Micromonosporales</taxon>
        <taxon>Micromonosporaceae</taxon>
        <taxon>Micromonospora</taxon>
    </lineage>
</organism>
<protein>
    <submittedName>
        <fullName evidence="3">MOSC N-terminal beta barrel domain-containing protein</fullName>
    </submittedName>
</protein>
<dbReference type="Pfam" id="PF03476">
    <property type="entry name" value="MOSC_N"/>
    <property type="match status" value="1"/>
</dbReference>
<reference evidence="4" key="1">
    <citation type="submission" date="2016-06" db="EMBL/GenBank/DDBJ databases">
        <authorList>
            <person name="Varghese N."/>
        </authorList>
    </citation>
    <scope>NUCLEOTIDE SEQUENCE [LARGE SCALE GENOMIC DNA]</scope>
    <source>
        <strain evidence="4">DSM 45555</strain>
    </source>
</reference>
<sequence length="221" mass="23465">MRLVSAHLYPVKSLGGVGVDRADVQPWGLRHDRRWLVLRPDGGKLTSSALPALLGLTAAPGAGSITLAARDGSSLTVVEPADGPPVPTDVSRLGTVRLAADEAHDWLSARLGRPVRLAWLDDPHRRPMSAEHGGGPGDPLNLSDAGPLLVATVPSLRRLRDWIVEGALEAASPRRSRWRWPGSGRLWCWTDRPNRSPRTAGAGYASAPSTSGCPNAATAVR</sequence>
<feature type="region of interest" description="Disordered" evidence="1">
    <location>
        <begin position="198"/>
        <end position="221"/>
    </location>
</feature>
<evidence type="ECO:0000256" key="1">
    <source>
        <dbReference type="SAM" id="MobiDB-lite"/>
    </source>
</evidence>
<evidence type="ECO:0000313" key="3">
    <source>
        <dbReference type="EMBL" id="SCE89087.1"/>
    </source>
</evidence>